<organism evidence="1 2">
    <name type="scientific">Colletotrichum salicis</name>
    <dbReference type="NCBI Taxonomy" id="1209931"/>
    <lineage>
        <taxon>Eukaryota</taxon>
        <taxon>Fungi</taxon>
        <taxon>Dikarya</taxon>
        <taxon>Ascomycota</taxon>
        <taxon>Pezizomycotina</taxon>
        <taxon>Sordariomycetes</taxon>
        <taxon>Hypocreomycetidae</taxon>
        <taxon>Glomerellales</taxon>
        <taxon>Glomerellaceae</taxon>
        <taxon>Colletotrichum</taxon>
        <taxon>Colletotrichum acutatum species complex</taxon>
    </lineage>
</organism>
<evidence type="ECO:0000313" key="2">
    <source>
        <dbReference type="Proteomes" id="UP000070121"/>
    </source>
</evidence>
<name>A0A135V9U7_9PEZI</name>
<protein>
    <submittedName>
        <fullName evidence="1">Uncharacterized protein</fullName>
    </submittedName>
</protein>
<accession>A0A135V9U7</accession>
<reference evidence="1 2" key="1">
    <citation type="submission" date="2014-02" db="EMBL/GenBank/DDBJ databases">
        <title>The genome sequence of Colletotrichum salicis CBS 607.94.</title>
        <authorList>
            <person name="Baroncelli R."/>
            <person name="Thon M.R."/>
        </authorList>
    </citation>
    <scope>NUCLEOTIDE SEQUENCE [LARGE SCALE GENOMIC DNA]</scope>
    <source>
        <strain evidence="1 2">CBS 607.94</strain>
    </source>
</reference>
<keyword evidence="2" id="KW-1185">Reference proteome</keyword>
<dbReference type="EMBL" id="JFFI01000101">
    <property type="protein sequence ID" value="KXH69385.1"/>
    <property type="molecule type" value="Genomic_DNA"/>
</dbReference>
<gene>
    <name evidence="1" type="ORF">CSAL01_07730</name>
</gene>
<evidence type="ECO:0000313" key="1">
    <source>
        <dbReference type="EMBL" id="KXH69385.1"/>
    </source>
</evidence>
<dbReference type="OrthoDB" id="4845424at2759"/>
<dbReference type="AlphaFoldDB" id="A0A135V9U7"/>
<comment type="caution">
    <text evidence="1">The sequence shown here is derived from an EMBL/GenBank/DDBJ whole genome shotgun (WGS) entry which is preliminary data.</text>
</comment>
<dbReference type="STRING" id="1209931.A0A135V9U7"/>
<sequence>MYVGLPGFRDAYFERLDGLEAASKEVFDQCLDSCEPVFQNGWKEWPRDPNEKSVLEWLADTSNPSADTASKTWMDLGRYVREEYPVHLRIPWTPRGHLAFKTLSDMENELKTALEEGLTRKTGKQDFAGLKEFQFESWRFDIRGHGAILEFDVKVGRENQFDHMKRKAKQEMRLAIQLSPESRPSFNIEIQIVTSRDSGIRQTDGGSFDW</sequence>
<dbReference type="Proteomes" id="UP000070121">
    <property type="component" value="Unassembled WGS sequence"/>
</dbReference>
<proteinExistence type="predicted"/>